<evidence type="ECO:0000256" key="13">
    <source>
        <dbReference type="SAM" id="Phobius"/>
    </source>
</evidence>
<comment type="caution">
    <text evidence="14">The sequence shown here is derived from an EMBL/GenBank/DDBJ whole genome shotgun (WGS) entry which is preliminary data.</text>
</comment>
<comment type="similarity">
    <text evidence="2 12">Belongs to the amiloride-sensitive sodium channel (TC 1.A.6) family.</text>
</comment>
<dbReference type="GO" id="GO:0005886">
    <property type="term" value="C:plasma membrane"/>
    <property type="evidence" value="ECO:0007669"/>
    <property type="project" value="TreeGrafter"/>
</dbReference>
<evidence type="ECO:0000256" key="11">
    <source>
        <dbReference type="ARBA" id="ARBA00023303"/>
    </source>
</evidence>
<keyword evidence="4 12" id="KW-0894">Sodium channel</keyword>
<dbReference type="Gene3D" id="1.10.287.820">
    <property type="entry name" value="Acid-sensing ion channel domain"/>
    <property type="match status" value="1"/>
</dbReference>
<keyword evidence="15" id="KW-1185">Reference proteome</keyword>
<comment type="subcellular location">
    <subcellularLocation>
        <location evidence="1">Membrane</location>
        <topology evidence="1">Multi-pass membrane protein</topology>
    </subcellularLocation>
</comment>
<keyword evidence="8 12" id="KW-0406">Ion transport</keyword>
<evidence type="ECO:0000256" key="5">
    <source>
        <dbReference type="ARBA" id="ARBA00022692"/>
    </source>
</evidence>
<evidence type="ECO:0000313" key="14">
    <source>
        <dbReference type="EMBL" id="KAJ6649409.1"/>
    </source>
</evidence>
<keyword evidence="6 13" id="KW-1133">Transmembrane helix</keyword>
<keyword evidence="5 12" id="KW-0812">Transmembrane</keyword>
<evidence type="ECO:0000256" key="3">
    <source>
        <dbReference type="ARBA" id="ARBA00022448"/>
    </source>
</evidence>
<dbReference type="PANTHER" id="PTHR11690:SF288">
    <property type="entry name" value="AMILORIDE-SENSITIVE NA+ CHANNEL-RELATED"/>
    <property type="match status" value="1"/>
</dbReference>
<dbReference type="InterPro" id="IPR001873">
    <property type="entry name" value="ENaC"/>
</dbReference>
<protein>
    <submittedName>
        <fullName evidence="14">Pickpocket protein 28</fullName>
    </submittedName>
</protein>
<keyword evidence="10 12" id="KW-0739">Sodium transport</keyword>
<dbReference type="AlphaFoldDB" id="A0A9Q0NFS4"/>
<organism evidence="14 15">
    <name type="scientific">Pseudolycoriella hygida</name>
    <dbReference type="NCBI Taxonomy" id="35572"/>
    <lineage>
        <taxon>Eukaryota</taxon>
        <taxon>Metazoa</taxon>
        <taxon>Ecdysozoa</taxon>
        <taxon>Arthropoda</taxon>
        <taxon>Hexapoda</taxon>
        <taxon>Insecta</taxon>
        <taxon>Pterygota</taxon>
        <taxon>Neoptera</taxon>
        <taxon>Endopterygota</taxon>
        <taxon>Diptera</taxon>
        <taxon>Nematocera</taxon>
        <taxon>Sciaroidea</taxon>
        <taxon>Sciaridae</taxon>
        <taxon>Pseudolycoriella</taxon>
    </lineage>
</organism>
<dbReference type="PRINTS" id="PR01078">
    <property type="entry name" value="AMINACHANNEL"/>
</dbReference>
<reference evidence="14" key="1">
    <citation type="submission" date="2022-07" db="EMBL/GenBank/DDBJ databases">
        <authorList>
            <person name="Trinca V."/>
            <person name="Uliana J.V.C."/>
            <person name="Torres T.T."/>
            <person name="Ward R.J."/>
            <person name="Monesi N."/>
        </authorList>
    </citation>
    <scope>NUCLEOTIDE SEQUENCE</scope>
    <source>
        <strain evidence="14">HSMRA1968</strain>
        <tissue evidence="14">Whole embryos</tissue>
    </source>
</reference>
<name>A0A9Q0NFS4_9DIPT</name>
<evidence type="ECO:0000256" key="7">
    <source>
        <dbReference type="ARBA" id="ARBA00023053"/>
    </source>
</evidence>
<evidence type="ECO:0000256" key="2">
    <source>
        <dbReference type="ARBA" id="ARBA00007193"/>
    </source>
</evidence>
<gene>
    <name evidence="14" type="primary">ppk28_6</name>
    <name evidence="14" type="ORF">Bhyg_04644</name>
</gene>
<keyword evidence="3 12" id="KW-0813">Transport</keyword>
<dbReference type="PANTHER" id="PTHR11690">
    <property type="entry name" value="AMILORIDE-SENSITIVE SODIUM CHANNEL-RELATED"/>
    <property type="match status" value="1"/>
</dbReference>
<dbReference type="Gene3D" id="1.10.287.770">
    <property type="entry name" value="YojJ-like"/>
    <property type="match status" value="1"/>
</dbReference>
<dbReference type="OrthoDB" id="7752627at2759"/>
<dbReference type="Proteomes" id="UP001151699">
    <property type="component" value="Chromosome A"/>
</dbReference>
<feature type="transmembrane region" description="Helical" evidence="13">
    <location>
        <begin position="135"/>
        <end position="161"/>
    </location>
</feature>
<sequence length="201" mass="22868">MRTYSQRNCELECLTNFTLDMCGCVKFSMPHDDTTPICGVAKVNCYTDAEIHLLEDSNSIEASTNIISCNCLPACTSISYDSEISQAGYEWKKYSKAINYTDEDQGYQFASLSVFFKESQFITSKRSELVGFNDFVSACGGLLGLFMGVSILSIVEVIYYFSLRLFYSMRSNKVVDQRNRLPKLKARPNWEQSKPPWYIGQ</sequence>
<dbReference type="Pfam" id="PF00858">
    <property type="entry name" value="ASC"/>
    <property type="match status" value="1"/>
</dbReference>
<dbReference type="EMBL" id="WJQU01000001">
    <property type="protein sequence ID" value="KAJ6649409.1"/>
    <property type="molecule type" value="Genomic_DNA"/>
</dbReference>
<keyword evidence="9 13" id="KW-0472">Membrane</keyword>
<evidence type="ECO:0000256" key="10">
    <source>
        <dbReference type="ARBA" id="ARBA00023201"/>
    </source>
</evidence>
<evidence type="ECO:0000256" key="12">
    <source>
        <dbReference type="RuleBase" id="RU000679"/>
    </source>
</evidence>
<evidence type="ECO:0000256" key="9">
    <source>
        <dbReference type="ARBA" id="ARBA00023136"/>
    </source>
</evidence>
<evidence type="ECO:0000313" key="15">
    <source>
        <dbReference type="Proteomes" id="UP001151699"/>
    </source>
</evidence>
<evidence type="ECO:0000256" key="1">
    <source>
        <dbReference type="ARBA" id="ARBA00004141"/>
    </source>
</evidence>
<accession>A0A9Q0NFS4</accession>
<evidence type="ECO:0000256" key="4">
    <source>
        <dbReference type="ARBA" id="ARBA00022461"/>
    </source>
</evidence>
<dbReference type="GO" id="GO:0015280">
    <property type="term" value="F:ligand-gated sodium channel activity"/>
    <property type="evidence" value="ECO:0007669"/>
    <property type="project" value="TreeGrafter"/>
</dbReference>
<evidence type="ECO:0000256" key="6">
    <source>
        <dbReference type="ARBA" id="ARBA00022989"/>
    </source>
</evidence>
<keyword evidence="7" id="KW-0915">Sodium</keyword>
<keyword evidence="11 12" id="KW-0407">Ion channel</keyword>
<proteinExistence type="inferred from homology"/>
<evidence type="ECO:0000256" key="8">
    <source>
        <dbReference type="ARBA" id="ARBA00023065"/>
    </source>
</evidence>